<dbReference type="KEGG" id="fku:FGKAn22_05430"/>
<protein>
    <recommendedName>
        <fullName evidence="1">Putative regulatory protein FmdB zinc ribbon domain-containing protein</fullName>
    </recommendedName>
</protein>
<name>A0AAN1SZA1_9PROT</name>
<accession>A0AAN1SZA1</accession>
<feature type="domain" description="Putative regulatory protein FmdB zinc ribbon" evidence="1">
    <location>
        <begin position="1"/>
        <end position="42"/>
    </location>
</feature>
<organism evidence="2 3">
    <name type="scientific">Ferrigenium kumadai</name>
    <dbReference type="NCBI Taxonomy" id="1682490"/>
    <lineage>
        <taxon>Bacteria</taxon>
        <taxon>Pseudomonadati</taxon>
        <taxon>Pseudomonadota</taxon>
        <taxon>Betaproteobacteria</taxon>
        <taxon>Nitrosomonadales</taxon>
        <taxon>Gallionellaceae</taxon>
        <taxon>Ferrigenium</taxon>
    </lineage>
</organism>
<reference evidence="2 3" key="1">
    <citation type="submission" date="2019-03" db="EMBL/GenBank/DDBJ databases">
        <title>Complete genome sequence of Ferrigenium kumadai strain An22, a microaerophilic iron-oxidizing bacterium isolated from a paddy field soil.</title>
        <authorList>
            <person name="Watanabe T."/>
            <person name="Asakawa S."/>
        </authorList>
    </citation>
    <scope>NUCLEOTIDE SEQUENCE [LARGE SCALE GENOMIC DNA]</scope>
    <source>
        <strain evidence="2 3">An22</strain>
    </source>
</reference>
<dbReference type="PANTHER" id="PTHR34404:SF2">
    <property type="entry name" value="CONSERVED SERINE RICH PROTEIN"/>
    <property type="match status" value="1"/>
</dbReference>
<dbReference type="Pfam" id="PF09723">
    <property type="entry name" value="Zn_ribbon_8"/>
    <property type="match status" value="1"/>
</dbReference>
<dbReference type="AlphaFoldDB" id="A0AAN1SZA1"/>
<keyword evidence="3" id="KW-1185">Reference proteome</keyword>
<dbReference type="RefSeq" id="WP_212786461.1">
    <property type="nucleotide sequence ID" value="NZ_AP019536.1"/>
</dbReference>
<dbReference type="NCBIfam" id="TIGR02605">
    <property type="entry name" value="CxxC_CxxC_SSSS"/>
    <property type="match status" value="1"/>
</dbReference>
<dbReference type="PANTHER" id="PTHR34404">
    <property type="entry name" value="REGULATORY PROTEIN, FMDB FAMILY"/>
    <property type="match status" value="1"/>
</dbReference>
<proteinExistence type="predicted"/>
<dbReference type="SMART" id="SM00834">
    <property type="entry name" value="CxxC_CXXC_SSSS"/>
    <property type="match status" value="1"/>
</dbReference>
<dbReference type="InterPro" id="IPR013429">
    <property type="entry name" value="Regulatory_FmdB_Zinc_ribbon"/>
</dbReference>
<evidence type="ECO:0000313" key="3">
    <source>
        <dbReference type="Proteomes" id="UP001319121"/>
    </source>
</evidence>
<sequence length="79" mass="8371">MPIYAYACSSCGVQKDVMQKMSDAPLTVCPECGKETFTKQLTAAGFQLKGNGYYVTDFKNKPKAECAPCASAGSCPMAS</sequence>
<evidence type="ECO:0000313" key="2">
    <source>
        <dbReference type="EMBL" id="BBI98850.1"/>
    </source>
</evidence>
<gene>
    <name evidence="2" type="ORF">FGKAn22_05430</name>
</gene>
<dbReference type="EMBL" id="AP019536">
    <property type="protein sequence ID" value="BBI98850.1"/>
    <property type="molecule type" value="Genomic_DNA"/>
</dbReference>
<evidence type="ECO:0000259" key="1">
    <source>
        <dbReference type="SMART" id="SM00834"/>
    </source>
</evidence>
<dbReference type="Proteomes" id="UP001319121">
    <property type="component" value="Chromosome"/>
</dbReference>